<feature type="domain" description="Zn(2)-C6 fungal-type" evidence="6">
    <location>
        <begin position="13"/>
        <end position="43"/>
    </location>
</feature>
<dbReference type="Gene3D" id="4.10.240.10">
    <property type="entry name" value="Zn(2)-C6 fungal-type DNA-binding domain"/>
    <property type="match status" value="1"/>
</dbReference>
<gene>
    <name evidence="7" type="ORF">LTR24_010099</name>
</gene>
<evidence type="ECO:0000256" key="4">
    <source>
        <dbReference type="ARBA" id="ARBA00023242"/>
    </source>
</evidence>
<keyword evidence="2" id="KW-0238">DNA-binding</keyword>
<evidence type="ECO:0000256" key="5">
    <source>
        <dbReference type="SAM" id="MobiDB-lite"/>
    </source>
</evidence>
<dbReference type="Proteomes" id="UP001345013">
    <property type="component" value="Unassembled WGS sequence"/>
</dbReference>
<keyword evidence="1" id="KW-0805">Transcription regulation</keyword>
<dbReference type="CDD" id="cd00067">
    <property type="entry name" value="GAL4"/>
    <property type="match status" value="1"/>
</dbReference>
<reference evidence="7 8" key="1">
    <citation type="submission" date="2023-08" db="EMBL/GenBank/DDBJ databases">
        <title>Black Yeasts Isolated from many extreme environments.</title>
        <authorList>
            <person name="Coleine C."/>
            <person name="Stajich J.E."/>
            <person name="Selbmann L."/>
        </authorList>
    </citation>
    <scope>NUCLEOTIDE SEQUENCE [LARGE SCALE GENOMIC DNA]</scope>
    <source>
        <strain evidence="7 8">CCFEE 5885</strain>
    </source>
</reference>
<evidence type="ECO:0000259" key="6">
    <source>
        <dbReference type="PROSITE" id="PS50048"/>
    </source>
</evidence>
<accession>A0ABR0JUZ3</accession>
<evidence type="ECO:0000256" key="1">
    <source>
        <dbReference type="ARBA" id="ARBA00023015"/>
    </source>
</evidence>
<dbReference type="PANTHER" id="PTHR37534">
    <property type="entry name" value="TRANSCRIPTIONAL ACTIVATOR PROTEIN UGA3"/>
    <property type="match status" value="1"/>
</dbReference>
<keyword evidence="3" id="KW-0804">Transcription</keyword>
<feature type="region of interest" description="Disordered" evidence="5">
    <location>
        <begin position="75"/>
        <end position="121"/>
    </location>
</feature>
<dbReference type="PANTHER" id="PTHR37534:SF4">
    <property type="entry name" value="ZN(II)2CYS6 TRANSCRIPTION FACTOR (EUROFUNG)"/>
    <property type="match status" value="1"/>
</dbReference>
<organism evidence="7 8">
    <name type="scientific">Lithohypha guttulata</name>
    <dbReference type="NCBI Taxonomy" id="1690604"/>
    <lineage>
        <taxon>Eukaryota</taxon>
        <taxon>Fungi</taxon>
        <taxon>Dikarya</taxon>
        <taxon>Ascomycota</taxon>
        <taxon>Pezizomycotina</taxon>
        <taxon>Eurotiomycetes</taxon>
        <taxon>Chaetothyriomycetidae</taxon>
        <taxon>Chaetothyriales</taxon>
        <taxon>Trichomeriaceae</taxon>
        <taxon>Lithohypha</taxon>
    </lineage>
</organism>
<dbReference type="Pfam" id="PF00172">
    <property type="entry name" value="Zn_clus"/>
    <property type="match status" value="1"/>
</dbReference>
<keyword evidence="4" id="KW-0539">Nucleus</keyword>
<evidence type="ECO:0000313" key="8">
    <source>
        <dbReference type="Proteomes" id="UP001345013"/>
    </source>
</evidence>
<dbReference type="InterPro" id="IPR036864">
    <property type="entry name" value="Zn2-C6_fun-type_DNA-bd_sf"/>
</dbReference>
<dbReference type="SUPFAM" id="SSF57701">
    <property type="entry name" value="Zn2/Cys6 DNA-binding domain"/>
    <property type="match status" value="1"/>
</dbReference>
<keyword evidence="8" id="KW-1185">Reference proteome</keyword>
<evidence type="ECO:0000256" key="2">
    <source>
        <dbReference type="ARBA" id="ARBA00023125"/>
    </source>
</evidence>
<dbReference type="InterPro" id="IPR001138">
    <property type="entry name" value="Zn2Cys6_DnaBD"/>
</dbReference>
<sequence>MDQDLRQRRSRKGCRSCRRKKKKCDEAKPICSSCIKTSEKCIWGRPLSFLPQNNFTVNENADSVKLLSWKDLPQREQAQHGSRTNSDTSKEWSPPQPGDFIPPLARQHGTRRPSGTGIDNGLLTVDLNTNYPLSSSGPLKQPRLTPTITQMPPIAGNCTVLPKTDFVHQDTQPQHRLYHLPPIVVEAHERLVDINSPDQPLSAPDISPAFELSPDMLTDDGIFLPGSTYQELHTTLRQHVFENVKLQESRQASPMLGDLGAKVIDGSDPDPSSLGPDPTGVIQADSSEGHVDLSPAQEYLLWKNWTNEIADWLDKFDNDRHFVAFFQSWLKPTVTYVTPCSLSALDSVPASLALSLYQAAVYLLVIELHCRNTSVVASCVVICVLEMMSCSPKA</sequence>
<dbReference type="PROSITE" id="PS00463">
    <property type="entry name" value="ZN2_CY6_FUNGAL_1"/>
    <property type="match status" value="1"/>
</dbReference>
<dbReference type="EMBL" id="JAVRRG010000274">
    <property type="protein sequence ID" value="KAK5074572.1"/>
    <property type="molecule type" value="Genomic_DNA"/>
</dbReference>
<evidence type="ECO:0000313" key="7">
    <source>
        <dbReference type="EMBL" id="KAK5074572.1"/>
    </source>
</evidence>
<dbReference type="PROSITE" id="PS50048">
    <property type="entry name" value="ZN2_CY6_FUNGAL_2"/>
    <property type="match status" value="1"/>
</dbReference>
<proteinExistence type="predicted"/>
<comment type="caution">
    <text evidence="7">The sequence shown here is derived from an EMBL/GenBank/DDBJ whole genome shotgun (WGS) entry which is preliminary data.</text>
</comment>
<dbReference type="SMART" id="SM00066">
    <property type="entry name" value="GAL4"/>
    <property type="match status" value="1"/>
</dbReference>
<name>A0ABR0JUZ3_9EURO</name>
<evidence type="ECO:0000256" key="3">
    <source>
        <dbReference type="ARBA" id="ARBA00023163"/>
    </source>
</evidence>
<protein>
    <recommendedName>
        <fullName evidence="6">Zn(2)-C6 fungal-type domain-containing protein</fullName>
    </recommendedName>
</protein>